<dbReference type="Pfam" id="PF04333">
    <property type="entry name" value="MlaA"/>
    <property type="match status" value="1"/>
</dbReference>
<dbReference type="KEGG" id="ebla:JGUZn3_09850"/>
<keyword evidence="2" id="KW-0732">Signal</keyword>
<dbReference type="PANTHER" id="PTHR30035">
    <property type="entry name" value="LIPOPROTEIN VACJ-RELATED"/>
    <property type="match status" value="1"/>
</dbReference>
<comment type="similarity">
    <text evidence="1">Belongs to the MlaA family.</text>
</comment>
<dbReference type="GO" id="GO:0120010">
    <property type="term" value="P:intermembrane phospholipid transfer"/>
    <property type="evidence" value="ECO:0007669"/>
    <property type="project" value="TreeGrafter"/>
</dbReference>
<keyword evidence="5" id="KW-1185">Reference proteome</keyword>
<keyword evidence="4" id="KW-0449">Lipoprotein</keyword>
<dbReference type="EMBL" id="CP060244">
    <property type="protein sequence ID" value="QNT78215.1"/>
    <property type="molecule type" value="Genomic_DNA"/>
</dbReference>
<feature type="region of interest" description="Disordered" evidence="3">
    <location>
        <begin position="40"/>
        <end position="59"/>
    </location>
</feature>
<evidence type="ECO:0000256" key="1">
    <source>
        <dbReference type="ARBA" id="ARBA00010634"/>
    </source>
</evidence>
<dbReference type="Proteomes" id="UP000516349">
    <property type="component" value="Chromosome"/>
</dbReference>
<dbReference type="AlphaFoldDB" id="A0A7H1NR05"/>
<dbReference type="GO" id="GO:0016020">
    <property type="term" value="C:membrane"/>
    <property type="evidence" value="ECO:0007669"/>
    <property type="project" value="InterPro"/>
</dbReference>
<evidence type="ECO:0000256" key="3">
    <source>
        <dbReference type="SAM" id="MobiDB-lite"/>
    </source>
</evidence>
<reference evidence="4 5" key="1">
    <citation type="submission" date="2020-08" db="EMBL/GenBank/DDBJ databases">
        <title>Complete genome sequence of Entomobacter blattae G55GP.</title>
        <authorList>
            <person name="Poehlein A."/>
            <person name="Guzman J."/>
            <person name="Daniel R."/>
            <person name="Vilcinskas A."/>
        </authorList>
    </citation>
    <scope>NUCLEOTIDE SEQUENCE [LARGE SCALE GENOMIC DNA]</scope>
    <source>
        <strain evidence="4 5">G55GP</strain>
    </source>
</reference>
<gene>
    <name evidence="4" type="primary">mlaA</name>
    <name evidence="4" type="ORF">JGUZn3_09850</name>
</gene>
<dbReference type="PRINTS" id="PR01805">
    <property type="entry name" value="VACJLIPOPROT"/>
</dbReference>
<accession>A0A7H1NR05</accession>
<evidence type="ECO:0000256" key="2">
    <source>
        <dbReference type="ARBA" id="ARBA00022729"/>
    </source>
</evidence>
<evidence type="ECO:0000313" key="4">
    <source>
        <dbReference type="EMBL" id="QNT78215.1"/>
    </source>
</evidence>
<organism evidence="4 5">
    <name type="scientific">Entomobacter blattae</name>
    <dbReference type="NCBI Taxonomy" id="2762277"/>
    <lineage>
        <taxon>Bacteria</taxon>
        <taxon>Pseudomonadati</taxon>
        <taxon>Pseudomonadota</taxon>
        <taxon>Alphaproteobacteria</taxon>
        <taxon>Acetobacterales</taxon>
        <taxon>Acetobacteraceae</taxon>
        <taxon>Entomobacter</taxon>
    </lineage>
</organism>
<evidence type="ECO:0000313" key="5">
    <source>
        <dbReference type="Proteomes" id="UP000516349"/>
    </source>
</evidence>
<dbReference type="PANTHER" id="PTHR30035:SF3">
    <property type="entry name" value="INTERMEMBRANE PHOSPHOLIPID TRANSPORT SYSTEM LIPOPROTEIN MLAA"/>
    <property type="match status" value="1"/>
</dbReference>
<proteinExistence type="inferred from homology"/>
<protein>
    <submittedName>
        <fullName evidence="4">Putative phospholipid-binding lipoprotein MlaA</fullName>
    </submittedName>
</protein>
<sequence>MSVKVYFKSFFKPFAELSLSRSVTPLFLVAVLATLATSACSTAPKPTDPEALAEYNATNDPYEPTNRDLYDITHFVDKNAFAPVARAYVWAIPEEIRNALGNLVTTWNEPVVFFSDVGNGKPRLAGDTFMRWVINMTVGLAGFIDVAGDVADIHHHDDDPGVVLASWGVPSGPYLFVPFLGPNTYRTLGGYVLGIGVQPLNYAPRGYGLLTFNWAYNIMGAINTRANYIDAIDQLEKDALDPYATIRSAWMQQRKALIKKIQDDHRATTPDWY</sequence>
<dbReference type="RefSeq" id="WP_203414558.1">
    <property type="nucleotide sequence ID" value="NZ_CP060244.1"/>
</dbReference>
<name>A0A7H1NR05_9PROT</name>
<dbReference type="InterPro" id="IPR007428">
    <property type="entry name" value="MlaA"/>
</dbReference>